<gene>
    <name evidence="2" type="ORF">GCM10008106_17910</name>
</gene>
<proteinExistence type="predicted"/>
<keyword evidence="3" id="KW-1185">Reference proteome</keyword>
<keyword evidence="1" id="KW-0732">Signal</keyword>
<feature type="signal peptide" evidence="1">
    <location>
        <begin position="1"/>
        <end position="18"/>
    </location>
</feature>
<evidence type="ECO:0000313" key="3">
    <source>
        <dbReference type="Proteomes" id="UP000642809"/>
    </source>
</evidence>
<dbReference type="InterPro" id="IPR038636">
    <property type="entry name" value="Wzi_sf"/>
</dbReference>
<feature type="chain" id="PRO_5035178439" description="Capsule assembly protein Wzi" evidence="1">
    <location>
        <begin position="19"/>
        <end position="552"/>
    </location>
</feature>
<dbReference type="InterPro" id="IPR026950">
    <property type="entry name" value="Caps_assemb_Wzi"/>
</dbReference>
<protein>
    <recommendedName>
        <fullName evidence="4">Capsule assembly protein Wzi</fullName>
    </recommendedName>
</protein>
<evidence type="ECO:0000313" key="2">
    <source>
        <dbReference type="EMBL" id="GHB37046.1"/>
    </source>
</evidence>
<organism evidence="2 3">
    <name type="scientific">Mongoliitalea lutea</name>
    <dbReference type="NCBI Taxonomy" id="849756"/>
    <lineage>
        <taxon>Bacteria</taxon>
        <taxon>Pseudomonadati</taxon>
        <taxon>Bacteroidota</taxon>
        <taxon>Cytophagia</taxon>
        <taxon>Cytophagales</taxon>
        <taxon>Cyclobacteriaceae</taxon>
        <taxon>Mongoliitalea</taxon>
    </lineage>
</organism>
<evidence type="ECO:0000256" key="1">
    <source>
        <dbReference type="SAM" id="SignalP"/>
    </source>
</evidence>
<reference evidence="2" key="1">
    <citation type="journal article" date="2014" name="Int. J. Syst. Evol. Microbiol.">
        <title>Complete genome sequence of Corynebacterium casei LMG S-19264T (=DSM 44701T), isolated from a smear-ripened cheese.</title>
        <authorList>
            <consortium name="US DOE Joint Genome Institute (JGI-PGF)"/>
            <person name="Walter F."/>
            <person name="Albersmeier A."/>
            <person name="Kalinowski J."/>
            <person name="Ruckert C."/>
        </authorList>
    </citation>
    <scope>NUCLEOTIDE SEQUENCE</scope>
    <source>
        <strain evidence="2">KCTC 23224</strain>
    </source>
</reference>
<accession>A0A8J3CWQ0</accession>
<comment type="caution">
    <text evidence="2">The sequence shown here is derived from an EMBL/GenBank/DDBJ whole genome shotgun (WGS) entry which is preliminary data.</text>
</comment>
<evidence type="ECO:0008006" key="4">
    <source>
        <dbReference type="Google" id="ProtNLM"/>
    </source>
</evidence>
<name>A0A8J3CWQ0_9BACT</name>
<reference evidence="2" key="2">
    <citation type="submission" date="2020-09" db="EMBL/GenBank/DDBJ databases">
        <authorList>
            <person name="Sun Q."/>
            <person name="Kim S."/>
        </authorList>
    </citation>
    <scope>NUCLEOTIDE SEQUENCE</scope>
    <source>
        <strain evidence="2">KCTC 23224</strain>
    </source>
</reference>
<dbReference type="AlphaFoldDB" id="A0A8J3CWQ0"/>
<sequence>MRTLLVICFFCIAFFAKAQVLHSNYPVLEEHQRRLSLLDTNFQAPSFNLRPIANDFGWSLIGLDSGISRKSFDVRILPILNTVRYNSNRPYGWGEYGMIPNVGWQSYTTTGFFARWKFISLQVSPEFHAAQNLSFKGYQDNLGNAVHAQSFILWNYGDYPERFGDLPQRKFHYGQSKFALGYGAFEMGVSSMSLWWGPGQFTSLTFSNNAQSFPYLTINTRKPAKTFLGNFEGQLISGRIDDSGLAPLQNQELNDRFFTPFTGDWKYVNAITISYNPKWIPGLYGGLTRTAQIYRQNMNINFGDLFPVFEGVTKEQFFDENNTTVEFDSDGRDQQVTAFLRLLVPKFNMEFYVEYGRRDHPLNWRELTLNPEHARAYLMGFNKLVSLASSDAQLQIRGEMVQQHESINRIIRYGPRGGITWHTHNVSRGFSNNGRALGTGIGLGSNVQILEVSRIKNLNKIGLIFQRLENNQTLFHRSFFDNSERQPWVDYSVGLLIDHQWKNLILSSRFQHIHARNYQWQLAPTSTELFPVGYHMNSFHGQFSVIYLWGNR</sequence>
<dbReference type="Pfam" id="PF14052">
    <property type="entry name" value="Caps_assemb_Wzi"/>
    <property type="match status" value="1"/>
</dbReference>
<dbReference type="EMBL" id="BMYF01000009">
    <property type="protein sequence ID" value="GHB37046.1"/>
    <property type="molecule type" value="Genomic_DNA"/>
</dbReference>
<dbReference type="Gene3D" id="2.40.160.130">
    <property type="entry name" value="Capsule assembly protein Wzi"/>
    <property type="match status" value="1"/>
</dbReference>
<dbReference type="RefSeq" id="WP_189580974.1">
    <property type="nucleotide sequence ID" value="NZ_BMYF01000009.1"/>
</dbReference>
<dbReference type="Proteomes" id="UP000642809">
    <property type="component" value="Unassembled WGS sequence"/>
</dbReference>